<organism evidence="1 2">
    <name type="scientific">Parasponia andersonii</name>
    <name type="common">Sponia andersonii</name>
    <dbReference type="NCBI Taxonomy" id="3476"/>
    <lineage>
        <taxon>Eukaryota</taxon>
        <taxon>Viridiplantae</taxon>
        <taxon>Streptophyta</taxon>
        <taxon>Embryophyta</taxon>
        <taxon>Tracheophyta</taxon>
        <taxon>Spermatophyta</taxon>
        <taxon>Magnoliopsida</taxon>
        <taxon>eudicotyledons</taxon>
        <taxon>Gunneridae</taxon>
        <taxon>Pentapetalae</taxon>
        <taxon>rosids</taxon>
        <taxon>fabids</taxon>
        <taxon>Rosales</taxon>
        <taxon>Cannabaceae</taxon>
        <taxon>Parasponia</taxon>
    </lineage>
</organism>
<dbReference type="OrthoDB" id="10433256at2759"/>
<sequence length="74" mass="8144">MPASNQGPSSEPLPAHGWMKLRHPSLATVAWPRCKEDEFAALHDIFRRFGHRAPLSAVSTHPNLLPTSNPTCFG</sequence>
<dbReference type="Proteomes" id="UP000237105">
    <property type="component" value="Unassembled WGS sequence"/>
</dbReference>
<proteinExistence type="predicted"/>
<reference evidence="2" key="1">
    <citation type="submission" date="2016-06" db="EMBL/GenBank/DDBJ databases">
        <title>Parallel loss of symbiosis genes in relatives of nitrogen-fixing non-legume Parasponia.</title>
        <authorList>
            <person name="Van Velzen R."/>
            <person name="Holmer R."/>
            <person name="Bu F."/>
            <person name="Rutten L."/>
            <person name="Van Zeijl A."/>
            <person name="Liu W."/>
            <person name="Santuari L."/>
            <person name="Cao Q."/>
            <person name="Sharma T."/>
            <person name="Shen D."/>
            <person name="Roswanjaya Y."/>
            <person name="Wardhani T."/>
            <person name="Kalhor M.S."/>
            <person name="Jansen J."/>
            <person name="Van den Hoogen J."/>
            <person name="Gungor B."/>
            <person name="Hartog M."/>
            <person name="Hontelez J."/>
            <person name="Verver J."/>
            <person name="Yang W.-C."/>
            <person name="Schijlen E."/>
            <person name="Repin R."/>
            <person name="Schilthuizen M."/>
            <person name="Schranz E."/>
            <person name="Heidstra R."/>
            <person name="Miyata K."/>
            <person name="Fedorova E."/>
            <person name="Kohlen W."/>
            <person name="Bisseling T."/>
            <person name="Smit S."/>
            <person name="Geurts R."/>
        </authorList>
    </citation>
    <scope>NUCLEOTIDE SEQUENCE [LARGE SCALE GENOMIC DNA]</scope>
    <source>
        <strain evidence="2">cv. WU1-14</strain>
    </source>
</reference>
<name>A0A2P5C135_PARAD</name>
<keyword evidence="2" id="KW-1185">Reference proteome</keyword>
<accession>A0A2P5C135</accession>
<evidence type="ECO:0000313" key="1">
    <source>
        <dbReference type="EMBL" id="PON54772.1"/>
    </source>
</evidence>
<evidence type="ECO:0000313" key="2">
    <source>
        <dbReference type="Proteomes" id="UP000237105"/>
    </source>
</evidence>
<gene>
    <name evidence="1" type="ORF">PanWU01x14_192780</name>
</gene>
<protein>
    <submittedName>
        <fullName evidence="1">Uncharacterized protein</fullName>
    </submittedName>
</protein>
<dbReference type="AlphaFoldDB" id="A0A2P5C135"/>
<dbReference type="EMBL" id="JXTB01000190">
    <property type="protein sequence ID" value="PON54772.1"/>
    <property type="molecule type" value="Genomic_DNA"/>
</dbReference>
<comment type="caution">
    <text evidence="1">The sequence shown here is derived from an EMBL/GenBank/DDBJ whole genome shotgun (WGS) entry which is preliminary data.</text>
</comment>